<protein>
    <submittedName>
        <fullName evidence="1">Uncharacterized protein</fullName>
    </submittedName>
</protein>
<organism evidence="1 2">
    <name type="scientific">Gordonia pseudamarae</name>
    <dbReference type="NCBI Taxonomy" id="2831662"/>
    <lineage>
        <taxon>Bacteria</taxon>
        <taxon>Bacillati</taxon>
        <taxon>Actinomycetota</taxon>
        <taxon>Actinomycetes</taxon>
        <taxon>Mycobacteriales</taxon>
        <taxon>Gordoniaceae</taxon>
        <taxon>Gordonia</taxon>
    </lineage>
</organism>
<proteinExistence type="predicted"/>
<name>A0ABX6IPF9_9ACTN</name>
<evidence type="ECO:0000313" key="2">
    <source>
        <dbReference type="Proteomes" id="UP001059836"/>
    </source>
</evidence>
<gene>
    <name evidence="1" type="ORF">GII31_01980</name>
</gene>
<keyword evidence="2" id="KW-1185">Reference proteome</keyword>
<reference evidence="1" key="1">
    <citation type="journal article" date="2021" name="Nat. Microbiol.">
        <title>Cocultivation of an ultrasmall environmental parasitic bacterium with lytic ability against bacteria associated with wastewater foams.</title>
        <authorList>
            <person name="Batinovic S."/>
            <person name="Rose J.J.A."/>
            <person name="Ratcliffe J."/>
            <person name="Seviour R.J."/>
            <person name="Petrovski S."/>
        </authorList>
    </citation>
    <scope>NUCLEOTIDE SEQUENCE</scope>
    <source>
        <strain evidence="1">CON9</strain>
    </source>
</reference>
<evidence type="ECO:0000313" key="1">
    <source>
        <dbReference type="EMBL" id="QHN37274.1"/>
    </source>
</evidence>
<dbReference type="Proteomes" id="UP001059836">
    <property type="component" value="Chromosome"/>
</dbReference>
<sequence>MLIVSFLIVGGSMAGCSSDGEDGPGGMSLPQDFPRSQVPLLTDGTVLTVSGDENDGWSITLQGPGAEGNALDAAVTKLTDAGFTESQRTTDAGRRVVLLSKTSGSDSFWVQVGTIAGAAGGPNALFYQVTKVEP</sequence>
<accession>A0ABX6IPF9</accession>
<dbReference type="EMBL" id="CP045809">
    <property type="protein sequence ID" value="QHN37274.1"/>
    <property type="molecule type" value="Genomic_DNA"/>
</dbReference>